<dbReference type="RefSeq" id="WP_057051162.1">
    <property type="nucleotide sequence ID" value="NZ_JANBNL010000005.1"/>
</dbReference>
<organism evidence="1 2">
    <name type="scientific">Acinetobacter baumannii</name>
    <dbReference type="NCBI Taxonomy" id="470"/>
    <lineage>
        <taxon>Bacteria</taxon>
        <taxon>Pseudomonadati</taxon>
        <taxon>Pseudomonadota</taxon>
        <taxon>Gammaproteobacteria</taxon>
        <taxon>Moraxellales</taxon>
        <taxon>Moraxellaceae</taxon>
        <taxon>Acinetobacter</taxon>
        <taxon>Acinetobacter calcoaceticus/baumannii complex</taxon>
    </lineage>
</organism>
<accession>A0AB73FCT4</accession>
<protein>
    <submittedName>
        <fullName evidence="1">Uncharacterized protein</fullName>
    </submittedName>
</protein>
<comment type="caution">
    <text evidence="1">The sequence shown here is derived from an EMBL/GenBank/DDBJ whole genome shotgun (WGS) entry which is preliminary data.</text>
</comment>
<sequence length="119" mass="13117">MKFTKLVVSKKEIFKIAHEVTRDTVRKGDSYSATFSAVLKEIYAAVNMNSEYAAKSIKSRLNAFFSNATGPALFTGSEVVVKLEDATTINVLSSDQVNATFAKFSLSVIGSIWDYMPFN</sequence>
<dbReference type="Proteomes" id="UP000051322">
    <property type="component" value="Unassembled WGS sequence"/>
</dbReference>
<gene>
    <name evidence="1" type="ORF">APD06_06915</name>
</gene>
<dbReference type="AlphaFoldDB" id="A0AB73FCT4"/>
<reference evidence="1 2" key="1">
    <citation type="submission" date="2015-10" db="EMBL/GenBank/DDBJ databases">
        <title>The utility of whole genome sequencing in characterizing Acinetobacter epidemiology and analyzing hospital outbreaks.</title>
        <authorList>
            <person name="Ozer E.A."/>
            <person name="Fitzpatrick M.A."/>
            <person name="Hauser A.R."/>
        </authorList>
    </citation>
    <scope>NUCLEOTIDE SEQUENCE [LARGE SCALE GENOMIC DNA]</scope>
    <source>
        <strain evidence="1 2">ABBL059</strain>
    </source>
</reference>
<dbReference type="EMBL" id="LLFE01000097">
    <property type="protein sequence ID" value="KQD16248.1"/>
    <property type="molecule type" value="Genomic_DNA"/>
</dbReference>
<evidence type="ECO:0000313" key="2">
    <source>
        <dbReference type="Proteomes" id="UP000051322"/>
    </source>
</evidence>
<name>A0AB73FCT4_ACIBA</name>
<evidence type="ECO:0000313" key="1">
    <source>
        <dbReference type="EMBL" id="KQD16248.1"/>
    </source>
</evidence>
<proteinExistence type="predicted"/>